<evidence type="ECO:0000256" key="1">
    <source>
        <dbReference type="SAM" id="MobiDB-lite"/>
    </source>
</evidence>
<organism evidence="2 3">
    <name type="scientific">Spodoptera exigua</name>
    <name type="common">Beet armyworm</name>
    <name type="synonym">Noctua fulgens</name>
    <dbReference type="NCBI Taxonomy" id="7107"/>
    <lineage>
        <taxon>Eukaryota</taxon>
        <taxon>Metazoa</taxon>
        <taxon>Ecdysozoa</taxon>
        <taxon>Arthropoda</taxon>
        <taxon>Hexapoda</taxon>
        <taxon>Insecta</taxon>
        <taxon>Pterygota</taxon>
        <taxon>Neoptera</taxon>
        <taxon>Endopterygota</taxon>
        <taxon>Lepidoptera</taxon>
        <taxon>Glossata</taxon>
        <taxon>Ditrysia</taxon>
        <taxon>Noctuoidea</taxon>
        <taxon>Noctuidae</taxon>
        <taxon>Amphipyrinae</taxon>
        <taxon>Spodoptera</taxon>
    </lineage>
</organism>
<evidence type="ECO:0000313" key="3">
    <source>
        <dbReference type="Proteomes" id="UP000648187"/>
    </source>
</evidence>
<sequence length="155" mass="17885">MTAILTLPRMLQRSAWMRVLPLLTVHPRAFMRITRIHAEKHAPPREGAGRDARYGTPNSAVPRYCRTNANRARAAVRESTKRNYARECAKNPHDDADLHTRRNARRNGPQVGYRRFRSLDRSPMMSGRNKFNTPERDPNNPSSIQNNLPDTQIEM</sequence>
<dbReference type="EMBL" id="JACKWZ010000027">
    <property type="protein sequence ID" value="KAF9420966.1"/>
    <property type="molecule type" value="Genomic_DNA"/>
</dbReference>
<dbReference type="Proteomes" id="UP000648187">
    <property type="component" value="Unassembled WGS sequence"/>
</dbReference>
<comment type="caution">
    <text evidence="2">The sequence shown here is derived from an EMBL/GenBank/DDBJ whole genome shotgun (WGS) entry which is preliminary data.</text>
</comment>
<evidence type="ECO:0000313" key="2">
    <source>
        <dbReference type="EMBL" id="KAF9420966.1"/>
    </source>
</evidence>
<feature type="region of interest" description="Disordered" evidence="1">
    <location>
        <begin position="41"/>
        <end position="155"/>
    </location>
</feature>
<accession>A0A835GQ98</accession>
<keyword evidence="3" id="KW-1185">Reference proteome</keyword>
<proteinExistence type="predicted"/>
<feature type="compositionally biased region" description="Basic and acidic residues" evidence="1">
    <location>
        <begin position="75"/>
        <end position="100"/>
    </location>
</feature>
<feature type="compositionally biased region" description="Polar residues" evidence="1">
    <location>
        <begin position="139"/>
        <end position="155"/>
    </location>
</feature>
<name>A0A835GQ98_SPOEX</name>
<dbReference type="AlphaFoldDB" id="A0A835GQ98"/>
<protein>
    <submittedName>
        <fullName evidence="2">Uncharacterized protein</fullName>
    </submittedName>
</protein>
<feature type="compositionally biased region" description="Basic and acidic residues" evidence="1">
    <location>
        <begin position="41"/>
        <end position="53"/>
    </location>
</feature>
<gene>
    <name evidence="2" type="ORF">HW555_002949</name>
</gene>
<reference evidence="2" key="1">
    <citation type="submission" date="2020-08" db="EMBL/GenBank/DDBJ databases">
        <title>Spodoptera exigua strain:BAW_Kor-Di-RS1 Genome sequencing and assembly.</title>
        <authorList>
            <person name="Kim J."/>
            <person name="Nam H.Y."/>
            <person name="Kwon M."/>
            <person name="Choi J.H."/>
            <person name="Cho S.R."/>
            <person name="Kim G.-H."/>
        </authorList>
    </citation>
    <scope>NUCLEOTIDE SEQUENCE</scope>
    <source>
        <strain evidence="2">BAW_Kor-Di-RS1</strain>
        <tissue evidence="2">Whole-body</tissue>
    </source>
</reference>